<name>A0AAV3QR32_LITER</name>
<proteinExistence type="predicted"/>
<dbReference type="AlphaFoldDB" id="A0AAV3QR32"/>
<gene>
    <name evidence="2" type="ORF">LIER_21396</name>
</gene>
<keyword evidence="3" id="KW-1185">Reference proteome</keyword>
<organism evidence="2 3">
    <name type="scientific">Lithospermum erythrorhizon</name>
    <name type="common">Purple gromwell</name>
    <name type="synonym">Lithospermum officinale var. erythrorhizon</name>
    <dbReference type="NCBI Taxonomy" id="34254"/>
    <lineage>
        <taxon>Eukaryota</taxon>
        <taxon>Viridiplantae</taxon>
        <taxon>Streptophyta</taxon>
        <taxon>Embryophyta</taxon>
        <taxon>Tracheophyta</taxon>
        <taxon>Spermatophyta</taxon>
        <taxon>Magnoliopsida</taxon>
        <taxon>eudicotyledons</taxon>
        <taxon>Gunneridae</taxon>
        <taxon>Pentapetalae</taxon>
        <taxon>asterids</taxon>
        <taxon>lamiids</taxon>
        <taxon>Boraginales</taxon>
        <taxon>Boraginaceae</taxon>
        <taxon>Boraginoideae</taxon>
        <taxon>Lithospermeae</taxon>
        <taxon>Lithospermum</taxon>
    </lineage>
</organism>
<protein>
    <submittedName>
        <fullName evidence="2">Uncharacterized protein</fullName>
    </submittedName>
</protein>
<sequence length="108" mass="12164">MTRIGTSSPDTSPDQTWDPECTNYRDLHRALDIARSSPEKPTVPFRYLHQGLHQGLQPPDTSSDCLSTAAVNNSDSRHIQQKRQLNQVDLISSGERYCHICIKCSPRS</sequence>
<feature type="region of interest" description="Disordered" evidence="1">
    <location>
        <begin position="1"/>
        <end position="21"/>
    </location>
</feature>
<evidence type="ECO:0000256" key="1">
    <source>
        <dbReference type="SAM" id="MobiDB-lite"/>
    </source>
</evidence>
<feature type="compositionally biased region" description="Polar residues" evidence="1">
    <location>
        <begin position="1"/>
        <end position="15"/>
    </location>
</feature>
<reference evidence="2 3" key="1">
    <citation type="submission" date="2024-01" db="EMBL/GenBank/DDBJ databases">
        <title>The complete chloroplast genome sequence of Lithospermum erythrorhizon: insights into the phylogenetic relationship among Boraginaceae species and the maternal lineages of purple gromwells.</title>
        <authorList>
            <person name="Okada T."/>
            <person name="Watanabe K."/>
        </authorList>
    </citation>
    <scope>NUCLEOTIDE SEQUENCE [LARGE SCALE GENOMIC DNA]</scope>
</reference>
<accession>A0AAV3QR32</accession>
<comment type="caution">
    <text evidence="2">The sequence shown here is derived from an EMBL/GenBank/DDBJ whole genome shotgun (WGS) entry which is preliminary data.</text>
</comment>
<dbReference type="EMBL" id="BAABME010005635">
    <property type="protein sequence ID" value="GAA0166179.1"/>
    <property type="molecule type" value="Genomic_DNA"/>
</dbReference>
<evidence type="ECO:0000313" key="3">
    <source>
        <dbReference type="Proteomes" id="UP001454036"/>
    </source>
</evidence>
<dbReference type="Proteomes" id="UP001454036">
    <property type="component" value="Unassembled WGS sequence"/>
</dbReference>
<evidence type="ECO:0000313" key="2">
    <source>
        <dbReference type="EMBL" id="GAA0166179.1"/>
    </source>
</evidence>